<keyword evidence="5" id="KW-0539">Nucleus</keyword>
<evidence type="ECO:0000256" key="1">
    <source>
        <dbReference type="ARBA" id="ARBA00004123"/>
    </source>
</evidence>
<feature type="domain" description="AP2/ERF" evidence="8">
    <location>
        <begin position="52"/>
        <end position="109"/>
    </location>
</feature>
<evidence type="ECO:0000256" key="4">
    <source>
        <dbReference type="ARBA" id="ARBA00023163"/>
    </source>
</evidence>
<dbReference type="Pfam" id="PF00847">
    <property type="entry name" value="AP2"/>
    <property type="match status" value="1"/>
</dbReference>
<accession>A0A7I8K700</accession>
<proteinExistence type="inferred from homology"/>
<reference evidence="9" key="1">
    <citation type="submission" date="2020-02" db="EMBL/GenBank/DDBJ databases">
        <authorList>
            <person name="Scholz U."/>
            <person name="Mascher M."/>
            <person name="Fiebig A."/>
        </authorList>
    </citation>
    <scope>NUCLEOTIDE SEQUENCE</scope>
</reference>
<gene>
    <name evidence="9" type="ORF">SI8410_03003693</name>
</gene>
<dbReference type="PANTHER" id="PTHR31241:SF24">
    <property type="entry name" value="ETHYLENE-RESPONSIVE TRANSCRIPTION FACTOR ABI4"/>
    <property type="match status" value="1"/>
</dbReference>
<dbReference type="CDD" id="cd00018">
    <property type="entry name" value="AP2"/>
    <property type="match status" value="1"/>
</dbReference>
<evidence type="ECO:0000256" key="6">
    <source>
        <dbReference type="ARBA" id="ARBA00024343"/>
    </source>
</evidence>
<name>A0A7I8K700_SPIIN</name>
<evidence type="ECO:0000256" key="2">
    <source>
        <dbReference type="ARBA" id="ARBA00023015"/>
    </source>
</evidence>
<feature type="compositionally biased region" description="Low complexity" evidence="7">
    <location>
        <begin position="177"/>
        <end position="188"/>
    </location>
</feature>
<evidence type="ECO:0000313" key="9">
    <source>
        <dbReference type="EMBL" id="CAA7392851.1"/>
    </source>
</evidence>
<keyword evidence="3" id="KW-0238">DNA-binding</keyword>
<dbReference type="GO" id="GO:0000976">
    <property type="term" value="F:transcription cis-regulatory region binding"/>
    <property type="evidence" value="ECO:0007669"/>
    <property type="project" value="TreeGrafter"/>
</dbReference>
<feature type="compositionally biased region" description="Gly residues" evidence="7">
    <location>
        <begin position="117"/>
        <end position="126"/>
    </location>
</feature>
<evidence type="ECO:0000259" key="8">
    <source>
        <dbReference type="PROSITE" id="PS51032"/>
    </source>
</evidence>
<sequence>MDGARPIEQYHRHHHHPPLPPLPEEGSENSNGGTTKSRRGKGKGGPDNSKFRYRGVRQRSWGKWVAEIREPRKRTRKWLGTFSTADDAARAYDRAALLLYGSRAQLNLQPSASSSSQGGGASGGGSSMTTLRPLLPRPSGFPFPVVASTYPLFSTAASSLFCPPQHLLHQHQHQHQHQQQQHHQQLQEQQREIAEEVADEEPGSLPHAHRLAASMYEEIGSLAGSVSSSLSISCPPPADSSSSTSLAAPQFETPDDIFLHQHDGPVSPAAWPYVGADYCLWDDADPFFFDISLSEGMGGRGGF</sequence>
<dbReference type="PROSITE" id="PS51032">
    <property type="entry name" value="AP2_ERF"/>
    <property type="match status" value="1"/>
</dbReference>
<evidence type="ECO:0000256" key="3">
    <source>
        <dbReference type="ARBA" id="ARBA00023125"/>
    </source>
</evidence>
<keyword evidence="4" id="KW-0804">Transcription</keyword>
<dbReference type="InterPro" id="IPR036955">
    <property type="entry name" value="AP2/ERF_dom_sf"/>
</dbReference>
<dbReference type="InterPro" id="IPR016177">
    <property type="entry name" value="DNA-bd_dom_sf"/>
</dbReference>
<evidence type="ECO:0000313" key="10">
    <source>
        <dbReference type="Proteomes" id="UP000663760"/>
    </source>
</evidence>
<dbReference type="Proteomes" id="UP000663760">
    <property type="component" value="Chromosome 3"/>
</dbReference>
<keyword evidence="2" id="KW-0805">Transcription regulation</keyword>
<dbReference type="FunFam" id="3.30.730.10:FF:000001">
    <property type="entry name" value="Ethylene-responsive transcription factor 2"/>
    <property type="match status" value="1"/>
</dbReference>
<feature type="region of interest" description="Disordered" evidence="7">
    <location>
        <begin position="168"/>
        <end position="200"/>
    </location>
</feature>
<dbReference type="GO" id="GO:0045893">
    <property type="term" value="P:positive regulation of DNA-templated transcription"/>
    <property type="evidence" value="ECO:0007669"/>
    <property type="project" value="TreeGrafter"/>
</dbReference>
<feature type="region of interest" description="Disordered" evidence="7">
    <location>
        <begin position="1"/>
        <end position="53"/>
    </location>
</feature>
<dbReference type="InterPro" id="IPR001471">
    <property type="entry name" value="AP2/ERF_dom"/>
</dbReference>
<dbReference type="PANTHER" id="PTHR31241">
    <property type="entry name" value="DEHYDRATION-RESPONSIVE ELEMENT-BINDING PROTEIN 2C"/>
    <property type="match status" value="1"/>
</dbReference>
<dbReference type="AlphaFoldDB" id="A0A7I8K700"/>
<feature type="region of interest" description="Disordered" evidence="7">
    <location>
        <begin position="109"/>
        <end position="133"/>
    </location>
</feature>
<comment type="subcellular location">
    <subcellularLocation>
        <location evidence="1">Nucleus</location>
    </subcellularLocation>
</comment>
<protein>
    <recommendedName>
        <fullName evidence="8">AP2/ERF domain-containing protein</fullName>
    </recommendedName>
</protein>
<dbReference type="GO" id="GO:0003700">
    <property type="term" value="F:DNA-binding transcription factor activity"/>
    <property type="evidence" value="ECO:0007669"/>
    <property type="project" value="InterPro"/>
</dbReference>
<keyword evidence="10" id="KW-1185">Reference proteome</keyword>
<organism evidence="9 10">
    <name type="scientific">Spirodela intermedia</name>
    <name type="common">Intermediate duckweed</name>
    <dbReference type="NCBI Taxonomy" id="51605"/>
    <lineage>
        <taxon>Eukaryota</taxon>
        <taxon>Viridiplantae</taxon>
        <taxon>Streptophyta</taxon>
        <taxon>Embryophyta</taxon>
        <taxon>Tracheophyta</taxon>
        <taxon>Spermatophyta</taxon>
        <taxon>Magnoliopsida</taxon>
        <taxon>Liliopsida</taxon>
        <taxon>Araceae</taxon>
        <taxon>Lemnoideae</taxon>
        <taxon>Spirodela</taxon>
    </lineage>
</organism>
<dbReference type="GO" id="GO:0006950">
    <property type="term" value="P:response to stress"/>
    <property type="evidence" value="ECO:0007669"/>
    <property type="project" value="TreeGrafter"/>
</dbReference>
<dbReference type="SUPFAM" id="SSF54171">
    <property type="entry name" value="DNA-binding domain"/>
    <property type="match status" value="1"/>
</dbReference>
<evidence type="ECO:0000256" key="7">
    <source>
        <dbReference type="SAM" id="MobiDB-lite"/>
    </source>
</evidence>
<dbReference type="GO" id="GO:0005634">
    <property type="term" value="C:nucleus"/>
    <property type="evidence" value="ECO:0007669"/>
    <property type="project" value="UniProtKB-SubCell"/>
</dbReference>
<dbReference type="PRINTS" id="PR00367">
    <property type="entry name" value="ETHRSPELEMNT"/>
</dbReference>
<dbReference type="EMBL" id="LR746266">
    <property type="protein sequence ID" value="CAA7392851.1"/>
    <property type="molecule type" value="Genomic_DNA"/>
</dbReference>
<dbReference type="OrthoDB" id="1938645at2759"/>
<dbReference type="Gene3D" id="3.30.730.10">
    <property type="entry name" value="AP2/ERF domain"/>
    <property type="match status" value="1"/>
</dbReference>
<evidence type="ECO:0000256" key="5">
    <source>
        <dbReference type="ARBA" id="ARBA00023242"/>
    </source>
</evidence>
<dbReference type="SMART" id="SM00380">
    <property type="entry name" value="AP2"/>
    <property type="match status" value="1"/>
</dbReference>
<comment type="similarity">
    <text evidence="6">Belongs to the AP2/ERF transcription factor family. ERF subfamily.</text>
</comment>